<proteinExistence type="predicted"/>
<dbReference type="Proteomes" id="UP000235672">
    <property type="component" value="Unassembled WGS sequence"/>
</dbReference>
<gene>
    <name evidence="2" type="ORF">NA56DRAFT_303784</name>
</gene>
<evidence type="ECO:0000313" key="2">
    <source>
        <dbReference type="EMBL" id="PMD16855.1"/>
    </source>
</evidence>
<protein>
    <submittedName>
        <fullName evidence="2">Uncharacterized protein</fullName>
    </submittedName>
</protein>
<dbReference type="AlphaFoldDB" id="A0A2J6PS42"/>
<dbReference type="EMBL" id="KZ613503">
    <property type="protein sequence ID" value="PMD16855.1"/>
    <property type="molecule type" value="Genomic_DNA"/>
</dbReference>
<evidence type="ECO:0000313" key="3">
    <source>
        <dbReference type="Proteomes" id="UP000235672"/>
    </source>
</evidence>
<organism evidence="2 3">
    <name type="scientific">Hyaloscypha hepaticicola</name>
    <dbReference type="NCBI Taxonomy" id="2082293"/>
    <lineage>
        <taxon>Eukaryota</taxon>
        <taxon>Fungi</taxon>
        <taxon>Dikarya</taxon>
        <taxon>Ascomycota</taxon>
        <taxon>Pezizomycotina</taxon>
        <taxon>Leotiomycetes</taxon>
        <taxon>Helotiales</taxon>
        <taxon>Hyaloscyphaceae</taxon>
        <taxon>Hyaloscypha</taxon>
    </lineage>
</organism>
<evidence type="ECO:0000256" key="1">
    <source>
        <dbReference type="SAM" id="Phobius"/>
    </source>
</evidence>
<feature type="transmembrane region" description="Helical" evidence="1">
    <location>
        <begin position="137"/>
        <end position="166"/>
    </location>
</feature>
<keyword evidence="1" id="KW-1133">Transmembrane helix</keyword>
<keyword evidence="1" id="KW-0472">Membrane</keyword>
<name>A0A2J6PS42_9HELO</name>
<keyword evidence="3" id="KW-1185">Reference proteome</keyword>
<sequence>MELYQVLVGRVRLTLPKKEIPGNFFPIGLGLRFSLSSILPTPPPDSSNPLGLLGIGPSRRNRFAVALEFRQLHSLRGLAGTFKIRKLMTVRFAQFLQVECPLRNVEVQELKFVPALHHVLSCNTPLWIVCQENRLRFILIILSQTVLAILSRAFLAIIFHNFLIILS</sequence>
<reference evidence="2 3" key="1">
    <citation type="submission" date="2016-05" db="EMBL/GenBank/DDBJ databases">
        <title>A degradative enzymes factory behind the ericoid mycorrhizal symbiosis.</title>
        <authorList>
            <consortium name="DOE Joint Genome Institute"/>
            <person name="Martino E."/>
            <person name="Morin E."/>
            <person name="Grelet G."/>
            <person name="Kuo A."/>
            <person name="Kohler A."/>
            <person name="Daghino S."/>
            <person name="Barry K."/>
            <person name="Choi C."/>
            <person name="Cichocki N."/>
            <person name="Clum A."/>
            <person name="Copeland A."/>
            <person name="Hainaut M."/>
            <person name="Haridas S."/>
            <person name="Labutti K."/>
            <person name="Lindquist E."/>
            <person name="Lipzen A."/>
            <person name="Khouja H.-R."/>
            <person name="Murat C."/>
            <person name="Ohm R."/>
            <person name="Olson A."/>
            <person name="Spatafora J."/>
            <person name="Veneault-Fourrey C."/>
            <person name="Henrissat B."/>
            <person name="Grigoriev I."/>
            <person name="Martin F."/>
            <person name="Perotto S."/>
        </authorList>
    </citation>
    <scope>NUCLEOTIDE SEQUENCE [LARGE SCALE GENOMIC DNA]</scope>
    <source>
        <strain evidence="2 3">UAMH 7357</strain>
    </source>
</reference>
<accession>A0A2J6PS42</accession>
<keyword evidence="1" id="KW-0812">Transmembrane</keyword>